<dbReference type="PRINTS" id="PR01576">
    <property type="entry name" value="PDEFORMYLASE"/>
</dbReference>
<dbReference type="GO" id="GO:0006567">
    <property type="term" value="P:L-threonine catabolic process"/>
    <property type="evidence" value="ECO:0007669"/>
    <property type="project" value="TreeGrafter"/>
</dbReference>
<name>A0A9X3EQJ5_9BACT</name>
<reference evidence="6" key="1">
    <citation type="submission" date="2022-11" db="EMBL/GenBank/DDBJ databases">
        <title>Minimal conservation of predation-associated metabolite biosynthetic gene clusters underscores biosynthetic potential of Myxococcota including descriptions for ten novel species: Archangium lansinium sp. nov., Myxococcus landrumus sp. nov., Nannocystis bai.</title>
        <authorList>
            <person name="Ahearne A."/>
            <person name="Stevens C."/>
            <person name="Phillips K."/>
        </authorList>
    </citation>
    <scope>NUCLEOTIDE SEQUENCE</scope>
    <source>
        <strain evidence="6">Na p29</strain>
    </source>
</reference>
<dbReference type="GO" id="GO:0003941">
    <property type="term" value="F:L-serine ammonia-lyase activity"/>
    <property type="evidence" value="ECO:0007669"/>
    <property type="project" value="TreeGrafter"/>
</dbReference>
<dbReference type="Gene3D" id="3.40.50.1100">
    <property type="match status" value="2"/>
</dbReference>
<keyword evidence="7" id="KW-1185">Reference proteome</keyword>
<dbReference type="EMBL" id="JAPNKE010000002">
    <property type="protein sequence ID" value="MCY1008464.1"/>
    <property type="molecule type" value="Genomic_DNA"/>
</dbReference>
<comment type="cofactor">
    <cofactor evidence="1">
        <name>pyridoxal 5'-phosphate</name>
        <dbReference type="ChEBI" id="CHEBI:597326"/>
    </cofactor>
</comment>
<evidence type="ECO:0000256" key="4">
    <source>
        <dbReference type="ARBA" id="ARBA00023239"/>
    </source>
</evidence>
<keyword evidence="4" id="KW-0456">Lyase</keyword>
<dbReference type="GO" id="GO:0009097">
    <property type="term" value="P:isoleucine biosynthetic process"/>
    <property type="evidence" value="ECO:0007669"/>
    <property type="project" value="TreeGrafter"/>
</dbReference>
<dbReference type="SUPFAM" id="SSF56420">
    <property type="entry name" value="Peptide deformylase"/>
    <property type="match status" value="1"/>
</dbReference>
<comment type="caution">
    <text evidence="6">The sequence shown here is derived from an EMBL/GenBank/DDBJ whole genome shotgun (WGS) entry which is preliminary data.</text>
</comment>
<dbReference type="GO" id="GO:0042586">
    <property type="term" value="F:peptide deformylase activity"/>
    <property type="evidence" value="ECO:0007669"/>
    <property type="project" value="InterPro"/>
</dbReference>
<evidence type="ECO:0000256" key="3">
    <source>
        <dbReference type="ARBA" id="ARBA00022898"/>
    </source>
</evidence>
<organism evidence="6 7">
    <name type="scientific">Nannocystis pusilla</name>
    <dbReference type="NCBI Taxonomy" id="889268"/>
    <lineage>
        <taxon>Bacteria</taxon>
        <taxon>Pseudomonadati</taxon>
        <taxon>Myxococcota</taxon>
        <taxon>Polyangia</taxon>
        <taxon>Nannocystales</taxon>
        <taxon>Nannocystaceae</taxon>
        <taxon>Nannocystis</taxon>
    </lineage>
</organism>
<evidence type="ECO:0000313" key="6">
    <source>
        <dbReference type="EMBL" id="MCY1008464.1"/>
    </source>
</evidence>
<dbReference type="PANTHER" id="PTHR48078">
    <property type="entry name" value="THREONINE DEHYDRATASE, MITOCHONDRIAL-RELATED"/>
    <property type="match status" value="1"/>
</dbReference>
<sequence>MIAVDLGAGPFVMFDPETTWRSSEMFEVWDDCFSVPDDLVRVRRHRSVSVTYRDIGGRLRRWERLPPDLAELMQHELDHLDGVLMIDRALDETAIRPVAERGALVDVRPRHRLSLAAIAEAAGSIAPEFRGAPVVTSETLGPQLGCRLTLAIETLNPVGCFKGRGADWFVSRQVAAGIPATLVCASAGNFGQALAYACRARGLPLVVYAAATANALKLERMRALGARVVLAGDDLDAAKEAARQWAASAGHHMVEDGREPEISEGAGTIAVELLAREPGIDAVVVPVGNGALLAGMARWLKAAAPAIRVFGVCSRGASAMEQSWRAGRVICHDRIDTIADGVAVRVPVPEALDDLRGLVDDIWLVDDTEVLVAMRQIHRHVGVVTEPSGALGIAAIAALGGASADNPLARQHVATVLTGGNLAQLSLLSHDHDAPSCG</sequence>
<dbReference type="GO" id="GO:0006565">
    <property type="term" value="P:L-serine catabolic process"/>
    <property type="evidence" value="ECO:0007669"/>
    <property type="project" value="TreeGrafter"/>
</dbReference>
<feature type="domain" description="Tryptophan synthase beta chain-like PALP" evidence="5">
    <location>
        <begin position="127"/>
        <end position="419"/>
    </location>
</feature>
<dbReference type="InterPro" id="IPR023635">
    <property type="entry name" value="Peptide_deformylase"/>
</dbReference>
<evidence type="ECO:0000313" key="7">
    <source>
        <dbReference type="Proteomes" id="UP001150924"/>
    </source>
</evidence>
<accession>A0A9X3EQJ5</accession>
<protein>
    <submittedName>
        <fullName evidence="6">Pyridoxal-phosphate dependent enzyme</fullName>
    </submittedName>
</protein>
<dbReference type="Pfam" id="PF00291">
    <property type="entry name" value="PALP"/>
    <property type="match status" value="1"/>
</dbReference>
<evidence type="ECO:0000256" key="2">
    <source>
        <dbReference type="ARBA" id="ARBA00010759"/>
    </source>
</evidence>
<dbReference type="SUPFAM" id="SSF53686">
    <property type="entry name" value="Tryptophan synthase beta subunit-like PLP-dependent enzymes"/>
    <property type="match status" value="1"/>
</dbReference>
<dbReference type="PANTHER" id="PTHR48078:SF17">
    <property type="entry name" value="THREONINE DEHYDRATASE"/>
    <property type="match status" value="1"/>
</dbReference>
<dbReference type="InterPro" id="IPR036052">
    <property type="entry name" value="TrpB-like_PALP_sf"/>
</dbReference>
<dbReference type="RefSeq" id="WP_267771096.1">
    <property type="nucleotide sequence ID" value="NZ_JAPNKE010000002.1"/>
</dbReference>
<dbReference type="Pfam" id="PF01327">
    <property type="entry name" value="Pep_deformylase"/>
    <property type="match status" value="1"/>
</dbReference>
<evidence type="ECO:0000256" key="1">
    <source>
        <dbReference type="ARBA" id="ARBA00001933"/>
    </source>
</evidence>
<dbReference type="InterPro" id="IPR001926">
    <property type="entry name" value="TrpB-like_PALP"/>
</dbReference>
<dbReference type="InterPro" id="IPR050147">
    <property type="entry name" value="Ser/Thr_Dehydratase"/>
</dbReference>
<gene>
    <name evidence="6" type="ORF">OV079_23480</name>
</gene>
<dbReference type="GO" id="GO:0004794">
    <property type="term" value="F:threonine deaminase activity"/>
    <property type="evidence" value="ECO:0007669"/>
    <property type="project" value="TreeGrafter"/>
</dbReference>
<keyword evidence="3" id="KW-0663">Pyridoxal phosphate</keyword>
<dbReference type="Proteomes" id="UP001150924">
    <property type="component" value="Unassembled WGS sequence"/>
</dbReference>
<dbReference type="Gene3D" id="3.90.45.10">
    <property type="entry name" value="Peptide deformylase"/>
    <property type="match status" value="1"/>
</dbReference>
<dbReference type="InterPro" id="IPR036821">
    <property type="entry name" value="Peptide_deformylase_sf"/>
</dbReference>
<comment type="similarity">
    <text evidence="2">Belongs to the polypeptide deformylase family.</text>
</comment>
<dbReference type="AlphaFoldDB" id="A0A9X3EQJ5"/>
<proteinExistence type="inferred from homology"/>
<evidence type="ECO:0000259" key="5">
    <source>
        <dbReference type="Pfam" id="PF00291"/>
    </source>
</evidence>